<dbReference type="Proteomes" id="UP000053573">
    <property type="component" value="Unassembled WGS sequence"/>
</dbReference>
<evidence type="ECO:0000313" key="1">
    <source>
        <dbReference type="EMBL" id="KLJ06973.1"/>
    </source>
</evidence>
<dbReference type="AlphaFoldDB" id="A0A0H1B7B3"/>
<keyword evidence="2" id="KW-1185">Reference proteome</keyword>
<evidence type="ECO:0000313" key="2">
    <source>
        <dbReference type="Proteomes" id="UP000053573"/>
    </source>
</evidence>
<gene>
    <name evidence="1" type="ORF">EMPG_17536</name>
</gene>
<comment type="caution">
    <text evidence="1">The sequence shown here is derived from an EMBL/GenBank/DDBJ whole genome shotgun (WGS) entry which is preliminary data.</text>
</comment>
<accession>A0A0H1B7B3</accession>
<organism evidence="1 2">
    <name type="scientific">Blastomyces silverae</name>
    <dbReference type="NCBI Taxonomy" id="2060906"/>
    <lineage>
        <taxon>Eukaryota</taxon>
        <taxon>Fungi</taxon>
        <taxon>Dikarya</taxon>
        <taxon>Ascomycota</taxon>
        <taxon>Pezizomycotina</taxon>
        <taxon>Eurotiomycetes</taxon>
        <taxon>Eurotiomycetidae</taxon>
        <taxon>Onygenales</taxon>
        <taxon>Ajellomycetaceae</taxon>
        <taxon>Blastomyces</taxon>
    </lineage>
</organism>
<name>A0A0H1B7B3_9EURO</name>
<protein>
    <submittedName>
        <fullName evidence="1">Uncharacterized protein</fullName>
    </submittedName>
</protein>
<sequence>MKSAVKCILDCLKVTEMGTIQSRSPITFGTSYPTKLGPIPISQLPRYPKAANQSKLPMFLGRERTRIKFASKTKRNLLRRGSDFHTGDSIEVVDDELIEVAPRNDSNYPDLHAALLNHLTPITITIT</sequence>
<proteinExistence type="predicted"/>
<dbReference type="EMBL" id="LDEV01002941">
    <property type="protein sequence ID" value="KLJ06973.1"/>
    <property type="molecule type" value="Genomic_DNA"/>
</dbReference>
<reference evidence="2" key="1">
    <citation type="journal article" date="2015" name="PLoS Genet.">
        <title>The dynamic genome and transcriptome of the human fungal pathogen Blastomyces and close relative Emmonsia.</title>
        <authorList>
            <person name="Munoz J.F."/>
            <person name="Gauthier G.M."/>
            <person name="Desjardins C.A."/>
            <person name="Gallo J.E."/>
            <person name="Holder J."/>
            <person name="Sullivan T.D."/>
            <person name="Marty A.J."/>
            <person name="Carmen J.C."/>
            <person name="Chen Z."/>
            <person name="Ding L."/>
            <person name="Gujja S."/>
            <person name="Magrini V."/>
            <person name="Misas E."/>
            <person name="Mitreva M."/>
            <person name="Priest M."/>
            <person name="Saif S."/>
            <person name="Whiston E.A."/>
            <person name="Young S."/>
            <person name="Zeng Q."/>
            <person name="Goldman W.E."/>
            <person name="Mardis E.R."/>
            <person name="Taylor J.W."/>
            <person name="McEwen J.G."/>
            <person name="Clay O.K."/>
            <person name="Klein B.S."/>
            <person name="Cuomo C.A."/>
        </authorList>
    </citation>
    <scope>NUCLEOTIDE SEQUENCE [LARGE SCALE GENOMIC DNA]</scope>
    <source>
        <strain evidence="2">UAMH 139</strain>
    </source>
</reference>